<dbReference type="CDD" id="cd00609">
    <property type="entry name" value="AAT_like"/>
    <property type="match status" value="1"/>
</dbReference>
<accession>A0A3P3EE02</accession>
<dbReference type="GO" id="GO:0030170">
    <property type="term" value="F:pyridoxal phosphate binding"/>
    <property type="evidence" value="ECO:0007669"/>
    <property type="project" value="InterPro"/>
</dbReference>
<comment type="similarity">
    <text evidence="1">In the C-terminal section; belongs to the class-I pyridoxal-phosphate-dependent aminotransferase family.</text>
</comment>
<dbReference type="PANTHER" id="PTHR46577">
    <property type="entry name" value="HTH-TYPE TRANSCRIPTIONAL REGULATORY PROTEIN GABR"/>
    <property type="match status" value="1"/>
</dbReference>
<evidence type="ECO:0000259" key="7">
    <source>
        <dbReference type="PROSITE" id="PS50949"/>
    </source>
</evidence>
<keyword evidence="5" id="KW-0804">Transcription</keyword>
<proteinExistence type="inferred from homology"/>
<dbReference type="InterPro" id="IPR015421">
    <property type="entry name" value="PyrdxlP-dep_Trfase_major"/>
</dbReference>
<evidence type="ECO:0000313" key="8">
    <source>
        <dbReference type="EMBL" id="RRH84571.1"/>
    </source>
</evidence>
<dbReference type="AlphaFoldDB" id="A0A3P3EE02"/>
<dbReference type="CDD" id="cd07377">
    <property type="entry name" value="WHTH_GntR"/>
    <property type="match status" value="1"/>
</dbReference>
<feature type="region of interest" description="Disordered" evidence="6">
    <location>
        <begin position="80"/>
        <end position="109"/>
    </location>
</feature>
<organism evidence="8 9">
    <name type="scientific">Variovorax beijingensis</name>
    <dbReference type="NCBI Taxonomy" id="2496117"/>
    <lineage>
        <taxon>Bacteria</taxon>
        <taxon>Pseudomonadati</taxon>
        <taxon>Pseudomonadota</taxon>
        <taxon>Betaproteobacteria</taxon>
        <taxon>Burkholderiales</taxon>
        <taxon>Comamonadaceae</taxon>
        <taxon>Variovorax</taxon>
    </lineage>
</organism>
<evidence type="ECO:0000256" key="3">
    <source>
        <dbReference type="ARBA" id="ARBA00023015"/>
    </source>
</evidence>
<dbReference type="InterPro" id="IPR004839">
    <property type="entry name" value="Aminotransferase_I/II_large"/>
</dbReference>
<keyword evidence="2" id="KW-0663">Pyridoxal phosphate</keyword>
<dbReference type="Pfam" id="PF00392">
    <property type="entry name" value="GntR"/>
    <property type="match status" value="1"/>
</dbReference>
<dbReference type="Gene3D" id="3.40.640.10">
    <property type="entry name" value="Type I PLP-dependent aspartate aminotransferase-like (Major domain)"/>
    <property type="match status" value="1"/>
</dbReference>
<gene>
    <name evidence="8" type="ORF">EH244_23990</name>
</gene>
<keyword evidence="8" id="KW-0032">Aminotransferase</keyword>
<dbReference type="SMART" id="SM00345">
    <property type="entry name" value="HTH_GNTR"/>
    <property type="match status" value="1"/>
</dbReference>
<keyword evidence="8" id="KW-0808">Transferase</keyword>
<keyword evidence="3" id="KW-0805">Transcription regulation</keyword>
<name>A0A3P3EE02_9BURK</name>
<dbReference type="PROSITE" id="PS50949">
    <property type="entry name" value="HTH_GNTR"/>
    <property type="match status" value="1"/>
</dbReference>
<evidence type="ECO:0000256" key="5">
    <source>
        <dbReference type="ARBA" id="ARBA00023163"/>
    </source>
</evidence>
<dbReference type="EMBL" id="RQXU01000018">
    <property type="protein sequence ID" value="RRH84571.1"/>
    <property type="molecule type" value="Genomic_DNA"/>
</dbReference>
<dbReference type="Gene3D" id="1.10.10.10">
    <property type="entry name" value="Winged helix-like DNA-binding domain superfamily/Winged helix DNA-binding domain"/>
    <property type="match status" value="1"/>
</dbReference>
<evidence type="ECO:0000256" key="4">
    <source>
        <dbReference type="ARBA" id="ARBA00023125"/>
    </source>
</evidence>
<comment type="caution">
    <text evidence="8">The sequence shown here is derived from an EMBL/GenBank/DDBJ whole genome shotgun (WGS) entry which is preliminary data.</text>
</comment>
<dbReference type="RefSeq" id="WP_124960824.1">
    <property type="nucleotide sequence ID" value="NZ_RQXU01000018.1"/>
</dbReference>
<dbReference type="InterPro" id="IPR051446">
    <property type="entry name" value="HTH_trans_reg/aminotransferase"/>
</dbReference>
<reference evidence="8 9" key="1">
    <citation type="submission" date="2018-11" db="EMBL/GenBank/DDBJ databases">
        <title>The genome of Variovorax sp T529.</title>
        <authorList>
            <person name="Gao J."/>
        </authorList>
    </citation>
    <scope>NUCLEOTIDE SEQUENCE [LARGE SCALE GENOMIC DNA]</scope>
    <source>
        <strain evidence="8 9">T529</strain>
    </source>
</reference>
<protein>
    <submittedName>
        <fullName evidence="8">PLP-dependent aminotransferase family protein</fullName>
    </submittedName>
</protein>
<dbReference type="SUPFAM" id="SSF46785">
    <property type="entry name" value="Winged helix' DNA-binding domain"/>
    <property type="match status" value="1"/>
</dbReference>
<dbReference type="GO" id="GO:0003700">
    <property type="term" value="F:DNA-binding transcription factor activity"/>
    <property type="evidence" value="ECO:0007669"/>
    <property type="project" value="InterPro"/>
</dbReference>
<dbReference type="InterPro" id="IPR036390">
    <property type="entry name" value="WH_DNA-bd_sf"/>
</dbReference>
<dbReference type="PANTHER" id="PTHR46577:SF1">
    <property type="entry name" value="HTH-TYPE TRANSCRIPTIONAL REGULATORY PROTEIN GABR"/>
    <property type="match status" value="1"/>
</dbReference>
<dbReference type="SUPFAM" id="SSF53383">
    <property type="entry name" value="PLP-dependent transferases"/>
    <property type="match status" value="1"/>
</dbReference>
<evidence type="ECO:0000256" key="1">
    <source>
        <dbReference type="ARBA" id="ARBA00005384"/>
    </source>
</evidence>
<evidence type="ECO:0000256" key="2">
    <source>
        <dbReference type="ARBA" id="ARBA00022898"/>
    </source>
</evidence>
<dbReference type="InterPro" id="IPR000524">
    <property type="entry name" value="Tscrpt_reg_HTH_GntR"/>
</dbReference>
<dbReference type="GO" id="GO:0003677">
    <property type="term" value="F:DNA binding"/>
    <property type="evidence" value="ECO:0007669"/>
    <property type="project" value="UniProtKB-KW"/>
</dbReference>
<dbReference type="InterPro" id="IPR036388">
    <property type="entry name" value="WH-like_DNA-bd_sf"/>
</dbReference>
<evidence type="ECO:0000256" key="6">
    <source>
        <dbReference type="SAM" id="MobiDB-lite"/>
    </source>
</evidence>
<dbReference type="Proteomes" id="UP000271590">
    <property type="component" value="Unassembled WGS sequence"/>
</dbReference>
<sequence length="481" mass="52239">MTQGKKSPTALLAIDRAASTPLHRQIYERFRTATEQGLLRPGDRVASARSLASELGVARGTVEAAYNQLAGEGYFSPQGQAGTVVSPSLPSPRSARRMPRQAGARAVEQDLAEPAPPPPLQLGIPALDAFPRKLWARLVSRRARATAAADMFYGDPSGHPPLRTAIAAYLRVSRGVACHPSQVFVTGGYRASLALISHALLARDERVWVEDPGYPPTQEVLRSAGQRTVPVPVDEEGLLVARGMRKAAKARMAVVTPSHQAPLGVSMSLARRLQLLDWASQAKAWIVEDDYDGEYRYAGPPLPALKSLDRHDRVLYAGSFSKVLYPGLALGYVVVPDALRGAFAEAARTGSNGCPQLTQAVVADFIREGHFSRHLKKMRLLYARRRHMLAAALLKAFGDELRIDLQGGGMHLIARFDRRREGDEELARRAQRAGLNCQPLSARGTTSFRDEGLLMGFTNVGSALHAQQLAANLHKALGREP</sequence>
<dbReference type="GO" id="GO:0008483">
    <property type="term" value="F:transaminase activity"/>
    <property type="evidence" value="ECO:0007669"/>
    <property type="project" value="UniProtKB-KW"/>
</dbReference>
<feature type="domain" description="HTH gntR-type" evidence="7">
    <location>
        <begin position="20"/>
        <end position="88"/>
    </location>
</feature>
<evidence type="ECO:0000313" key="9">
    <source>
        <dbReference type="Proteomes" id="UP000271590"/>
    </source>
</evidence>
<keyword evidence="4" id="KW-0238">DNA-binding</keyword>
<dbReference type="Pfam" id="PF00155">
    <property type="entry name" value="Aminotran_1_2"/>
    <property type="match status" value="1"/>
</dbReference>
<dbReference type="InterPro" id="IPR015424">
    <property type="entry name" value="PyrdxlP-dep_Trfase"/>
</dbReference>